<dbReference type="SUPFAM" id="SSF52540">
    <property type="entry name" value="P-loop containing nucleoside triphosphate hydrolases"/>
    <property type="match status" value="1"/>
</dbReference>
<dbReference type="OMA" id="HISHFER"/>
<dbReference type="EMBL" id="BN001303">
    <property type="protein sequence ID" value="CBF77035.1"/>
    <property type="molecule type" value="Genomic_DNA"/>
</dbReference>
<dbReference type="HOGENOM" id="CLU_513898_0_0_1"/>
<dbReference type="KEGG" id="ani:ANIA_04669"/>
<dbReference type="InterPro" id="IPR041677">
    <property type="entry name" value="DNA2/NAM7_AAA_11"/>
</dbReference>
<keyword evidence="3" id="KW-0067">ATP-binding</keyword>
<dbReference type="CDD" id="cd17936">
    <property type="entry name" value="EEXXEc_NFX1"/>
    <property type="match status" value="1"/>
</dbReference>
<accession>C8VB10</accession>
<organism evidence="3 4">
    <name type="scientific">Emericella nidulans (strain FGSC A4 / ATCC 38163 / CBS 112.46 / NRRL 194 / M139)</name>
    <name type="common">Aspergillus nidulans</name>
    <dbReference type="NCBI Taxonomy" id="227321"/>
    <lineage>
        <taxon>Eukaryota</taxon>
        <taxon>Fungi</taxon>
        <taxon>Dikarya</taxon>
        <taxon>Ascomycota</taxon>
        <taxon>Pezizomycotina</taxon>
        <taxon>Eurotiomycetes</taxon>
        <taxon>Eurotiomycetidae</taxon>
        <taxon>Eurotiales</taxon>
        <taxon>Aspergillaceae</taxon>
        <taxon>Aspergillus</taxon>
        <taxon>Aspergillus subgen. Nidulantes</taxon>
    </lineage>
</organism>
<dbReference type="eggNOG" id="KOG1807">
    <property type="taxonomic scope" value="Eukaryota"/>
</dbReference>
<dbReference type="InterPro" id="IPR027417">
    <property type="entry name" value="P-loop_NTPase"/>
</dbReference>
<reference evidence="4" key="1">
    <citation type="journal article" date="2005" name="Nature">
        <title>Sequencing of Aspergillus nidulans and comparative analysis with A. fumigatus and A. oryzae.</title>
        <authorList>
            <person name="Galagan J.E."/>
            <person name="Calvo S.E."/>
            <person name="Cuomo C."/>
            <person name="Ma L.J."/>
            <person name="Wortman J.R."/>
            <person name="Batzoglou S."/>
            <person name="Lee S.I."/>
            <person name="Basturkmen M."/>
            <person name="Spevak C.C."/>
            <person name="Clutterbuck J."/>
            <person name="Kapitonov V."/>
            <person name="Jurka J."/>
            <person name="Scazzocchio C."/>
            <person name="Farman M."/>
            <person name="Butler J."/>
            <person name="Purcell S."/>
            <person name="Harris S."/>
            <person name="Braus G.H."/>
            <person name="Draht O."/>
            <person name="Busch S."/>
            <person name="D'Enfert C."/>
            <person name="Bouchier C."/>
            <person name="Goldman G.H."/>
            <person name="Bell-Pedersen D."/>
            <person name="Griffiths-Jones S."/>
            <person name="Doonan J.H."/>
            <person name="Yu J."/>
            <person name="Vienken K."/>
            <person name="Pain A."/>
            <person name="Freitag M."/>
            <person name="Selker E.U."/>
            <person name="Archer D.B."/>
            <person name="Penalva M.A."/>
            <person name="Oakley B.R."/>
            <person name="Momany M."/>
            <person name="Tanaka T."/>
            <person name="Kumagai T."/>
            <person name="Asai K."/>
            <person name="Machida M."/>
            <person name="Nierman W.C."/>
            <person name="Denning D.W."/>
            <person name="Caddick M."/>
            <person name="Hynes M."/>
            <person name="Paoletti M."/>
            <person name="Fischer R."/>
            <person name="Miller B."/>
            <person name="Dyer P."/>
            <person name="Sachs M.S."/>
            <person name="Osmani S.A."/>
            <person name="Birren B.W."/>
        </authorList>
    </citation>
    <scope>NUCLEOTIDE SEQUENCE [LARGE SCALE GENOMIC DNA]</scope>
    <source>
        <strain evidence="4">FGSC A4 / ATCC 38163 / CBS 112.46 / NRRL 194 / M139</strain>
    </source>
</reference>
<accession>Q5B461</accession>
<dbReference type="AlphaFoldDB" id="Q5B461"/>
<dbReference type="STRING" id="227321.Q5B461"/>
<dbReference type="GeneID" id="2872459"/>
<keyword evidence="3" id="KW-0547">Nucleotide-binding</keyword>
<dbReference type="Proteomes" id="UP000000560">
    <property type="component" value="Chromosome III"/>
</dbReference>
<evidence type="ECO:0000256" key="1">
    <source>
        <dbReference type="SAM" id="Coils"/>
    </source>
</evidence>
<dbReference type="PANTHER" id="PTHR10887">
    <property type="entry name" value="DNA2/NAM7 HELICASE FAMILY"/>
    <property type="match status" value="1"/>
</dbReference>
<name>Q5B461_EMENI</name>
<dbReference type="InParanoid" id="Q5B461"/>
<reference evidence="4" key="2">
    <citation type="journal article" date="2009" name="Fungal Genet. Biol.">
        <title>The 2008 update of the Aspergillus nidulans genome annotation: a community effort.</title>
        <authorList>
            <person name="Wortman J.R."/>
            <person name="Gilsenan J.M."/>
            <person name="Joardar V."/>
            <person name="Deegan J."/>
            <person name="Clutterbuck J."/>
            <person name="Andersen M.R."/>
            <person name="Archer D."/>
            <person name="Bencina M."/>
            <person name="Braus G."/>
            <person name="Coutinho P."/>
            <person name="von Dohren H."/>
            <person name="Doonan J."/>
            <person name="Driessen A.J."/>
            <person name="Durek P."/>
            <person name="Espeso E."/>
            <person name="Fekete E."/>
            <person name="Flipphi M."/>
            <person name="Estrada C.G."/>
            <person name="Geysens S."/>
            <person name="Goldman G."/>
            <person name="de Groot P.W."/>
            <person name="Hansen K."/>
            <person name="Harris S.D."/>
            <person name="Heinekamp T."/>
            <person name="Helmstaedt K."/>
            <person name="Henrissat B."/>
            <person name="Hofmann G."/>
            <person name="Homan T."/>
            <person name="Horio T."/>
            <person name="Horiuchi H."/>
            <person name="James S."/>
            <person name="Jones M."/>
            <person name="Karaffa L."/>
            <person name="Karanyi Z."/>
            <person name="Kato M."/>
            <person name="Keller N."/>
            <person name="Kelly D.E."/>
            <person name="Kiel J.A."/>
            <person name="Kim J.M."/>
            <person name="van der Klei I.J."/>
            <person name="Klis F.M."/>
            <person name="Kovalchuk A."/>
            <person name="Krasevec N."/>
            <person name="Kubicek C.P."/>
            <person name="Liu B."/>
            <person name="Maccabe A."/>
            <person name="Meyer V."/>
            <person name="Mirabito P."/>
            <person name="Miskei M."/>
            <person name="Mos M."/>
            <person name="Mullins J."/>
            <person name="Nelson D.R."/>
            <person name="Nielsen J."/>
            <person name="Oakley B.R."/>
            <person name="Osmani S.A."/>
            <person name="Pakula T."/>
            <person name="Paszewski A."/>
            <person name="Paulsen I."/>
            <person name="Pilsyk S."/>
            <person name="Pocsi I."/>
            <person name="Punt P.J."/>
            <person name="Ram A.F."/>
            <person name="Ren Q."/>
            <person name="Robellet X."/>
            <person name="Robson G."/>
            <person name="Seiboth B."/>
            <person name="van Solingen P."/>
            <person name="Specht T."/>
            <person name="Sun J."/>
            <person name="Taheri-Talesh N."/>
            <person name="Takeshita N."/>
            <person name="Ussery D."/>
            <person name="vanKuyk P.A."/>
            <person name="Visser H."/>
            <person name="van de Vondervoort P.J."/>
            <person name="de Vries R.P."/>
            <person name="Walton J."/>
            <person name="Xiang X."/>
            <person name="Xiong Y."/>
            <person name="Zeng A.P."/>
            <person name="Brandt B.W."/>
            <person name="Cornell M.J."/>
            <person name="van den Hondel C.A."/>
            <person name="Visser J."/>
            <person name="Oliver S.G."/>
            <person name="Turner G."/>
        </authorList>
    </citation>
    <scope>GENOME REANNOTATION</scope>
    <source>
        <strain evidence="4">FGSC A4 / ATCC 38163 / CBS 112.46 / NRRL 194 / M139</strain>
    </source>
</reference>
<proteinExistence type="predicted"/>
<sequence>MDNGGDEAGVLRSLETCYDGPSKLRHERFPLSEHICCLKPHVDAPDYVKTHPVVELDSAISDSSKSALEQMLTKKLAIRQGSPGTGKTYVFVLALKIMLSNMKPDDPPIIVASQTNHALDQILTHISHFERQYIRLGARIGTLGHAFKTSKRLFNAISEILQPSTLFKQYGLLKAKQYESLEKGAKRWANTEGEQDEADPIVAWLGDQAVPFQVRCTNEDFGFAGDESDLEALVSSMKPRIVLIEEAAEAIEGPLAAACLDSLQQLILVGDHQQLRGHCSVQDLEGDPFYLEISMFERLVKNGLKYVTLQRQRRMVPEIRQLLTPIYGTLQDHESVYEREEAPGMGSNQLPLTCVKHKLRRFVKVPTDWKNTNGGCAQACGEKLNCGHPCLLTCDSLSHSGSDATKYATGRCSASISAKHLVQALIPAIVIVGKVAAENPRVPLMDNIRDCKQQDKIKKFQEHDAILEQLAELQRQKEELKRAFQPLEAHVPDTNGHSAISSVAPQLKAEPMNQVKPKVQQPGEIDLIEL</sequence>
<evidence type="ECO:0000259" key="2">
    <source>
        <dbReference type="Pfam" id="PF13086"/>
    </source>
</evidence>
<protein>
    <submittedName>
        <fullName evidence="3">DEAD box helicase involved in nonsense mediated decay, putative (AFU_orthologue AFUA_5G09090)</fullName>
    </submittedName>
</protein>
<dbReference type="InterPro" id="IPR045055">
    <property type="entry name" value="DNA2/NAM7-like"/>
</dbReference>
<dbReference type="Gene3D" id="3.40.50.300">
    <property type="entry name" value="P-loop containing nucleotide triphosphate hydrolases"/>
    <property type="match status" value="1"/>
</dbReference>
<gene>
    <name evidence="3" type="ORF">ANIA_04669</name>
</gene>
<dbReference type="Pfam" id="PF13086">
    <property type="entry name" value="AAA_11"/>
    <property type="match status" value="1"/>
</dbReference>
<evidence type="ECO:0000313" key="3">
    <source>
        <dbReference type="EMBL" id="CBF77035.1"/>
    </source>
</evidence>
<dbReference type="GO" id="GO:0004386">
    <property type="term" value="F:helicase activity"/>
    <property type="evidence" value="ECO:0007669"/>
    <property type="project" value="UniProtKB-KW"/>
</dbReference>
<dbReference type="OrthoDB" id="409395at2759"/>
<dbReference type="RefSeq" id="XP_662273.1">
    <property type="nucleotide sequence ID" value="XM_657181.1"/>
</dbReference>
<feature type="coiled-coil region" evidence="1">
    <location>
        <begin position="463"/>
        <end position="490"/>
    </location>
</feature>
<dbReference type="PANTHER" id="PTHR10887:SF341">
    <property type="entry name" value="NFX1-TYPE ZINC FINGER-CONTAINING PROTEIN 1"/>
    <property type="match status" value="1"/>
</dbReference>
<feature type="domain" description="DNA2/NAM7 helicase helicase" evidence="2">
    <location>
        <begin position="61"/>
        <end position="150"/>
    </location>
</feature>
<keyword evidence="3" id="KW-0378">Hydrolase</keyword>
<keyword evidence="3" id="KW-0347">Helicase</keyword>
<keyword evidence="1" id="KW-0175">Coiled coil</keyword>
<keyword evidence="4" id="KW-1185">Reference proteome</keyword>
<evidence type="ECO:0000313" key="4">
    <source>
        <dbReference type="Proteomes" id="UP000000560"/>
    </source>
</evidence>